<accession>A0ABX4YD22</accession>
<comment type="caution">
    <text evidence="10">The sequence shown here is derived from an EMBL/GenBank/DDBJ whole genome shotgun (WGS) entry which is preliminary data.</text>
</comment>
<evidence type="ECO:0000313" key="10">
    <source>
        <dbReference type="EMBL" id="PNV71940.1"/>
    </source>
</evidence>
<proteinExistence type="predicted"/>
<evidence type="ECO:0000256" key="7">
    <source>
        <dbReference type="ARBA" id="ARBA00023004"/>
    </source>
</evidence>
<protein>
    <submittedName>
        <fullName evidence="10">Flavodoxin reductase</fullName>
    </submittedName>
</protein>
<dbReference type="InterPro" id="IPR008333">
    <property type="entry name" value="Cbr1-like_FAD-bd_dom"/>
</dbReference>
<keyword evidence="2" id="KW-0285">Flavoprotein</keyword>
<name>A0ABX4YD22_9LEPT</name>
<keyword evidence="6" id="KW-0560">Oxidoreductase</keyword>
<dbReference type="EMBL" id="MCRM02000037">
    <property type="protein sequence ID" value="PNV71940.1"/>
    <property type="molecule type" value="Genomic_DNA"/>
</dbReference>
<keyword evidence="4" id="KW-0479">Metal-binding</keyword>
<dbReference type="Gene3D" id="2.40.30.10">
    <property type="entry name" value="Translation factors"/>
    <property type="match status" value="1"/>
</dbReference>
<evidence type="ECO:0000256" key="4">
    <source>
        <dbReference type="ARBA" id="ARBA00022723"/>
    </source>
</evidence>
<evidence type="ECO:0000256" key="3">
    <source>
        <dbReference type="ARBA" id="ARBA00022714"/>
    </source>
</evidence>
<dbReference type="PROSITE" id="PS51384">
    <property type="entry name" value="FAD_FR"/>
    <property type="match status" value="1"/>
</dbReference>
<feature type="domain" description="FAD-binding FR-type" evidence="9">
    <location>
        <begin position="3"/>
        <end position="108"/>
    </location>
</feature>
<evidence type="ECO:0000256" key="2">
    <source>
        <dbReference type="ARBA" id="ARBA00022630"/>
    </source>
</evidence>
<keyword evidence="11" id="KW-1185">Reference proteome</keyword>
<keyword evidence="3" id="KW-0001">2Fe-2S</keyword>
<sequence>MASVPKTTTLIDRQAIDKHYDLYMFKHSATESLNFVGGQYIIINSGKMTADGKQLKRAYTILSNDAEQSTFQLLIRRVDSGNVTAHLRNIAIGTDLEFSGPWGKFVGNAKWPKQGPALLIATDSGITSSLSLLACPKFRDRVNFSKLVWLLSSTEEQNLVEWVRREILSKNANVEFIPVRPSGESWRSSSALSFIRWILRDRNSFSNFFLSGNGIILDEIKVFLEETGADSEFIGMESFFRSEPLNENGIRLGA</sequence>
<gene>
    <name evidence="10" type="ORF">BES34_020465</name>
</gene>
<dbReference type="PANTHER" id="PTHR47354">
    <property type="entry name" value="NADH OXIDOREDUCTASE HCR"/>
    <property type="match status" value="1"/>
</dbReference>
<keyword evidence="7" id="KW-0408">Iron</keyword>
<keyword evidence="8" id="KW-0411">Iron-sulfur</keyword>
<evidence type="ECO:0000256" key="8">
    <source>
        <dbReference type="ARBA" id="ARBA00023014"/>
    </source>
</evidence>
<dbReference type="Pfam" id="PF00970">
    <property type="entry name" value="FAD_binding_6"/>
    <property type="match status" value="1"/>
</dbReference>
<evidence type="ECO:0000256" key="5">
    <source>
        <dbReference type="ARBA" id="ARBA00022827"/>
    </source>
</evidence>
<dbReference type="InterPro" id="IPR039261">
    <property type="entry name" value="FNR_nucleotide-bd"/>
</dbReference>
<keyword evidence="5" id="KW-0274">FAD</keyword>
<dbReference type="InterPro" id="IPR050415">
    <property type="entry name" value="MRET"/>
</dbReference>
<organism evidence="10 11">
    <name type="scientific">Leptospira inadai serovar Lyme</name>
    <dbReference type="NCBI Taxonomy" id="293084"/>
    <lineage>
        <taxon>Bacteria</taxon>
        <taxon>Pseudomonadati</taxon>
        <taxon>Spirochaetota</taxon>
        <taxon>Spirochaetia</taxon>
        <taxon>Leptospirales</taxon>
        <taxon>Leptospiraceae</taxon>
        <taxon>Leptospira</taxon>
    </lineage>
</organism>
<dbReference type="PANTHER" id="PTHR47354:SF8">
    <property type="entry name" value="1,2-PHENYLACETYL-COA EPOXIDASE, SUBUNIT E"/>
    <property type="match status" value="1"/>
</dbReference>
<dbReference type="InterPro" id="IPR017927">
    <property type="entry name" value="FAD-bd_FR_type"/>
</dbReference>
<dbReference type="CDD" id="cd00322">
    <property type="entry name" value="FNR_like"/>
    <property type="match status" value="1"/>
</dbReference>
<dbReference type="RefSeq" id="WP_010417317.1">
    <property type="nucleotide sequence ID" value="NZ_MCRM02000037.1"/>
</dbReference>
<evidence type="ECO:0000256" key="1">
    <source>
        <dbReference type="ARBA" id="ARBA00001974"/>
    </source>
</evidence>
<evidence type="ECO:0000256" key="6">
    <source>
        <dbReference type="ARBA" id="ARBA00023002"/>
    </source>
</evidence>
<reference evidence="10" key="1">
    <citation type="submission" date="2018-01" db="EMBL/GenBank/DDBJ databases">
        <title>Genomic characterization of Leptospira inadai serogroup Lyme isolated from captured rat in Brazil and comparative analysis with human reference strain.</title>
        <authorList>
            <person name="Moreno L.Z."/>
            <person name="Loureiro A.P."/>
            <person name="Miraglia F."/>
            <person name="Kremer F.S."/>
            <person name="Eslabao M.R."/>
            <person name="Dellagostin O.A."/>
            <person name="Lilenbaum W."/>
            <person name="Moreno A.M."/>
        </authorList>
    </citation>
    <scope>NUCLEOTIDE SEQUENCE [LARGE SCALE GENOMIC DNA]</scope>
    <source>
        <strain evidence="10">M34/99</strain>
    </source>
</reference>
<dbReference type="InterPro" id="IPR017938">
    <property type="entry name" value="Riboflavin_synthase-like_b-brl"/>
</dbReference>
<dbReference type="SUPFAM" id="SSF52343">
    <property type="entry name" value="Ferredoxin reductase-like, C-terminal NADP-linked domain"/>
    <property type="match status" value="1"/>
</dbReference>
<dbReference type="SUPFAM" id="SSF63380">
    <property type="entry name" value="Riboflavin synthase domain-like"/>
    <property type="match status" value="1"/>
</dbReference>
<evidence type="ECO:0000313" key="11">
    <source>
        <dbReference type="Proteomes" id="UP000094669"/>
    </source>
</evidence>
<evidence type="ECO:0000259" key="9">
    <source>
        <dbReference type="PROSITE" id="PS51384"/>
    </source>
</evidence>
<comment type="cofactor">
    <cofactor evidence="1">
        <name>FAD</name>
        <dbReference type="ChEBI" id="CHEBI:57692"/>
    </cofactor>
</comment>
<dbReference type="Proteomes" id="UP000094669">
    <property type="component" value="Unassembled WGS sequence"/>
</dbReference>